<feature type="transmembrane region" description="Helical" evidence="1">
    <location>
        <begin position="5"/>
        <end position="28"/>
    </location>
</feature>
<dbReference type="OrthoDB" id="1467772at2"/>
<feature type="transmembrane region" description="Helical" evidence="1">
    <location>
        <begin position="98"/>
        <end position="114"/>
    </location>
</feature>
<accession>A0A5C6VAE6</accession>
<organism evidence="2 3">
    <name type="scientific">Luteibaculum oceani</name>
    <dbReference type="NCBI Taxonomy" id="1294296"/>
    <lineage>
        <taxon>Bacteria</taxon>
        <taxon>Pseudomonadati</taxon>
        <taxon>Bacteroidota</taxon>
        <taxon>Flavobacteriia</taxon>
        <taxon>Flavobacteriales</taxon>
        <taxon>Luteibaculaceae</taxon>
        <taxon>Luteibaculum</taxon>
    </lineage>
</organism>
<keyword evidence="1" id="KW-0812">Transmembrane</keyword>
<feature type="transmembrane region" description="Helical" evidence="1">
    <location>
        <begin position="227"/>
        <end position="246"/>
    </location>
</feature>
<name>A0A5C6VAE6_9FLAO</name>
<feature type="transmembrane region" description="Helical" evidence="1">
    <location>
        <begin position="126"/>
        <end position="145"/>
    </location>
</feature>
<proteinExistence type="predicted"/>
<evidence type="ECO:0000256" key="1">
    <source>
        <dbReference type="SAM" id="Phobius"/>
    </source>
</evidence>
<feature type="transmembrane region" description="Helical" evidence="1">
    <location>
        <begin position="253"/>
        <end position="271"/>
    </location>
</feature>
<evidence type="ECO:0000313" key="2">
    <source>
        <dbReference type="EMBL" id="TXC81794.1"/>
    </source>
</evidence>
<dbReference type="RefSeq" id="WP_147013850.1">
    <property type="nucleotide sequence ID" value="NZ_VORB01000003.1"/>
</dbReference>
<dbReference type="Proteomes" id="UP000321168">
    <property type="component" value="Unassembled WGS sequence"/>
</dbReference>
<feature type="transmembrane region" description="Helical" evidence="1">
    <location>
        <begin position="34"/>
        <end position="54"/>
    </location>
</feature>
<comment type="caution">
    <text evidence="2">The sequence shown here is derived from an EMBL/GenBank/DDBJ whole genome shotgun (WGS) entry which is preliminary data.</text>
</comment>
<feature type="transmembrane region" description="Helical" evidence="1">
    <location>
        <begin position="197"/>
        <end position="215"/>
    </location>
</feature>
<feature type="transmembrane region" description="Helical" evidence="1">
    <location>
        <begin position="157"/>
        <end position="177"/>
    </location>
</feature>
<keyword evidence="3" id="KW-1185">Reference proteome</keyword>
<dbReference type="EMBL" id="VORB01000003">
    <property type="protein sequence ID" value="TXC81794.1"/>
    <property type="molecule type" value="Genomic_DNA"/>
</dbReference>
<keyword evidence="1" id="KW-0472">Membrane</keyword>
<protein>
    <recommendedName>
        <fullName evidence="4">Prenyltransferase</fullName>
    </recommendedName>
</protein>
<evidence type="ECO:0000313" key="3">
    <source>
        <dbReference type="Proteomes" id="UP000321168"/>
    </source>
</evidence>
<keyword evidence="1" id="KW-1133">Transmembrane helix</keyword>
<gene>
    <name evidence="2" type="ORF">FRX97_04555</name>
</gene>
<feature type="transmembrane region" description="Helical" evidence="1">
    <location>
        <begin position="74"/>
        <end position="92"/>
    </location>
</feature>
<dbReference type="AlphaFoldDB" id="A0A5C6VAE6"/>
<evidence type="ECO:0008006" key="4">
    <source>
        <dbReference type="Google" id="ProtNLM"/>
    </source>
</evidence>
<sequence length="275" mass="31175">MLPNFWINSCLHISFCAGFLAFATSHFFDNDDPWGIAIMTFFGTWCIYLAQRLFKGKGAGLTDVHEHIIKNKTIYSYVATLSGVVAAAIASIKGVNVLLLAGLGFVFSVFYVYYPNKKGSLRKSPWFKIFLVALVWTIVTTLIPAVDNYSRINGEDLSYFAAERFFFIYLLTIPFDIRDMLRDGVKQKNLPAILGAVRTRVLMSLVFLFLAITVLMQWKNGHYEEEFFIPLLAVYALIFVLCLMAKQESKERYFTLVLDATLLLPAAVLLFEGSF</sequence>
<reference evidence="2 3" key="1">
    <citation type="submission" date="2019-08" db="EMBL/GenBank/DDBJ databases">
        <title>Genome of Luteibaculum oceani JCM 18817.</title>
        <authorList>
            <person name="Bowman J.P."/>
        </authorList>
    </citation>
    <scope>NUCLEOTIDE SEQUENCE [LARGE SCALE GENOMIC DNA]</scope>
    <source>
        <strain evidence="2 3">JCM 18817</strain>
    </source>
</reference>